<gene>
    <name evidence="1" type="ORF">BUL40_00260</name>
</gene>
<dbReference type="RefSeq" id="WP_080317608.1">
    <property type="nucleotide sequence ID" value="NZ_MTBC01000001.1"/>
</dbReference>
<protein>
    <recommendedName>
        <fullName evidence="3">Isoquinoline 1-oxidoreductase subunit</fullName>
    </recommendedName>
</protein>
<accession>A0A1V6LV20</accession>
<dbReference type="SUPFAM" id="SSF48695">
    <property type="entry name" value="Multiheme cytochromes"/>
    <property type="match status" value="1"/>
</dbReference>
<reference evidence="1 2" key="1">
    <citation type="submission" date="2016-12" db="EMBL/GenBank/DDBJ databases">
        <authorList>
            <person name="Song W.-J."/>
            <person name="Kurnit D.M."/>
        </authorList>
    </citation>
    <scope>NUCLEOTIDE SEQUENCE [LARGE SCALE GENOMIC DNA]</scope>
    <source>
        <strain evidence="1 2">HSG9</strain>
    </source>
</reference>
<dbReference type="EMBL" id="MTBC01000001">
    <property type="protein sequence ID" value="OQD44024.1"/>
    <property type="molecule type" value="Genomic_DNA"/>
</dbReference>
<comment type="caution">
    <text evidence="1">The sequence shown here is derived from an EMBL/GenBank/DDBJ whole genome shotgun (WGS) entry which is preliminary data.</text>
</comment>
<dbReference type="AlphaFoldDB" id="A0A1V6LV20"/>
<name>A0A1V6LV20_9FLAO</name>
<dbReference type="OrthoDB" id="656942at2"/>
<dbReference type="InterPro" id="IPR036280">
    <property type="entry name" value="Multihaem_cyt_sf"/>
</dbReference>
<evidence type="ECO:0000313" key="2">
    <source>
        <dbReference type="Proteomes" id="UP000191680"/>
    </source>
</evidence>
<keyword evidence="2" id="KW-1185">Reference proteome</keyword>
<proteinExistence type="predicted"/>
<evidence type="ECO:0000313" key="1">
    <source>
        <dbReference type="EMBL" id="OQD44024.1"/>
    </source>
</evidence>
<dbReference type="Proteomes" id="UP000191680">
    <property type="component" value="Unassembled WGS sequence"/>
</dbReference>
<sequence>MKKSLPLLFLLVLLTGMLFGLNTSVHVSNYKTIDKPVEVSNETTFHQLMDVLTHPRCMNCHPTDNLPKQGMERQPHHFDMARGADDHGFEATQCHTCHQKENNPYSGVPGAPHWGLAPASMGWQGLTRIEIAERLLNTETNGGKNHEALVEHLTKDALVLWAWNPGVDANGVEREKPPLSKEEYIAVVEKWFADGAVIPTK</sequence>
<organism evidence="1 2">
    <name type="scientific">Croceivirga radicis</name>
    <dbReference type="NCBI Taxonomy" id="1929488"/>
    <lineage>
        <taxon>Bacteria</taxon>
        <taxon>Pseudomonadati</taxon>
        <taxon>Bacteroidota</taxon>
        <taxon>Flavobacteriia</taxon>
        <taxon>Flavobacteriales</taxon>
        <taxon>Flavobacteriaceae</taxon>
        <taxon>Croceivirga</taxon>
    </lineage>
</organism>
<evidence type="ECO:0008006" key="3">
    <source>
        <dbReference type="Google" id="ProtNLM"/>
    </source>
</evidence>